<feature type="region of interest" description="Disordered" evidence="1">
    <location>
        <begin position="90"/>
        <end position="123"/>
    </location>
</feature>
<reference evidence="2" key="1">
    <citation type="journal article" date="2014" name="Int. J. Syst. Evol. Microbiol.">
        <title>Complete genome sequence of Corynebacterium casei LMG S-19264T (=DSM 44701T), isolated from a smear-ripened cheese.</title>
        <authorList>
            <consortium name="US DOE Joint Genome Institute (JGI-PGF)"/>
            <person name="Walter F."/>
            <person name="Albersmeier A."/>
            <person name="Kalinowski J."/>
            <person name="Ruckert C."/>
        </authorList>
    </citation>
    <scope>NUCLEOTIDE SEQUENCE</scope>
    <source>
        <strain evidence="2">CGMCC 1.15330</strain>
    </source>
</reference>
<evidence type="ECO:0000256" key="1">
    <source>
        <dbReference type="SAM" id="MobiDB-lite"/>
    </source>
</evidence>
<sequence length="296" mass="30818">MAAGVRPKHRRSHSPLPRSARGAILTGVALLHVAALLALLSAPKADIAVRDDRALSVFAVPLPTASPRSDPVAPVERPQQRIVTRAPAALRPVSPGGGRPATPQITAPVFAPPDRQPGFDATLVSSAPLPLSGALLPGPDLDGEVAGFGGQGGGSGTGTGSGSGAGKGGGGGSMRRARWIYQPGWREMRRYFPNAGLAANVSGRALLACIVPRPGQPERCQAIAEAPADLGFGAAAVRLSERFRIRPVREDTTDRADIPIIIPVMFQMRGKPLPPPLACPRQWCVDVPDYKGEPPD</sequence>
<gene>
    <name evidence="2" type="primary">tonB1</name>
    <name evidence="2" type="ORF">GCM10011380_05400</name>
</gene>
<proteinExistence type="predicted"/>
<accession>A0A916SVB3</accession>
<feature type="compositionally biased region" description="Gly residues" evidence="1">
    <location>
        <begin position="146"/>
        <end position="173"/>
    </location>
</feature>
<dbReference type="Proteomes" id="UP000623067">
    <property type="component" value="Unassembled WGS sequence"/>
</dbReference>
<name>A0A916SVB3_9SPHN</name>
<feature type="region of interest" description="Disordered" evidence="1">
    <location>
        <begin position="146"/>
        <end position="174"/>
    </location>
</feature>
<dbReference type="AlphaFoldDB" id="A0A916SVB3"/>
<comment type="caution">
    <text evidence="2">The sequence shown here is derived from an EMBL/GenBank/DDBJ whole genome shotgun (WGS) entry which is preliminary data.</text>
</comment>
<organism evidence="2 3">
    <name type="scientific">Sphingomonas metalli</name>
    <dbReference type="NCBI Taxonomy" id="1779358"/>
    <lineage>
        <taxon>Bacteria</taxon>
        <taxon>Pseudomonadati</taxon>
        <taxon>Pseudomonadota</taxon>
        <taxon>Alphaproteobacteria</taxon>
        <taxon>Sphingomonadales</taxon>
        <taxon>Sphingomonadaceae</taxon>
        <taxon>Sphingomonas</taxon>
    </lineage>
</organism>
<protein>
    <submittedName>
        <fullName evidence="2">Biopolymer transporter TonB</fullName>
    </submittedName>
</protein>
<reference evidence="2" key="2">
    <citation type="submission" date="2020-09" db="EMBL/GenBank/DDBJ databases">
        <authorList>
            <person name="Sun Q."/>
            <person name="Zhou Y."/>
        </authorList>
    </citation>
    <scope>NUCLEOTIDE SEQUENCE</scope>
    <source>
        <strain evidence="2">CGMCC 1.15330</strain>
    </source>
</reference>
<dbReference type="EMBL" id="BMIH01000001">
    <property type="protein sequence ID" value="GGB18753.1"/>
    <property type="molecule type" value="Genomic_DNA"/>
</dbReference>
<evidence type="ECO:0000313" key="3">
    <source>
        <dbReference type="Proteomes" id="UP000623067"/>
    </source>
</evidence>
<keyword evidence="3" id="KW-1185">Reference proteome</keyword>
<evidence type="ECO:0000313" key="2">
    <source>
        <dbReference type="EMBL" id="GGB18753.1"/>
    </source>
</evidence>